<dbReference type="AlphaFoldDB" id="A0A7I7S0L2"/>
<sequence length="151" mass="16351">MGITTHVPASKSPFRYGNPTIDCKGAEVHTLCRQMASVMSITGAVDATNVACLVDRALHCVIPEKAFILDLSGVESFAKAGVELLDAIDQACYDAGVEWSLVADEELARVLRSHAQDPQLPITRSVPEALHHFSDVADERRRLLPILTKSA</sequence>
<evidence type="ECO:0000313" key="2">
    <source>
        <dbReference type="EMBL" id="BBY49990.1"/>
    </source>
</evidence>
<dbReference type="RefSeq" id="WP_163919527.1">
    <property type="nucleotide sequence ID" value="NZ_AP022593.1"/>
</dbReference>
<name>A0A7I7S0L2_9MYCO</name>
<reference evidence="2 3" key="1">
    <citation type="journal article" date="2019" name="Emerg. Microbes Infect.">
        <title>Comprehensive subspecies identification of 175 nontuberculous mycobacteria species based on 7547 genomic profiles.</title>
        <authorList>
            <person name="Matsumoto Y."/>
            <person name="Kinjo T."/>
            <person name="Motooka D."/>
            <person name="Nabeya D."/>
            <person name="Jung N."/>
            <person name="Uechi K."/>
            <person name="Horii T."/>
            <person name="Iida T."/>
            <person name="Fujita J."/>
            <person name="Nakamura S."/>
        </authorList>
    </citation>
    <scope>NUCLEOTIDE SEQUENCE [LARGE SCALE GENOMIC DNA]</scope>
    <source>
        <strain evidence="2 3">JCM 18538</strain>
    </source>
</reference>
<evidence type="ECO:0000313" key="3">
    <source>
        <dbReference type="Proteomes" id="UP000467428"/>
    </source>
</evidence>
<accession>A0A7I7S0L2</accession>
<dbReference type="KEGG" id="marz:MARA_34580"/>
<dbReference type="InterPro" id="IPR036513">
    <property type="entry name" value="STAS_dom_sf"/>
</dbReference>
<dbReference type="Pfam" id="PF01740">
    <property type="entry name" value="STAS"/>
    <property type="match status" value="1"/>
</dbReference>
<organism evidence="2 3">
    <name type="scientific">Mycolicibacterium arabiense</name>
    <dbReference type="NCBI Taxonomy" id="1286181"/>
    <lineage>
        <taxon>Bacteria</taxon>
        <taxon>Bacillati</taxon>
        <taxon>Actinomycetota</taxon>
        <taxon>Actinomycetes</taxon>
        <taxon>Mycobacteriales</taxon>
        <taxon>Mycobacteriaceae</taxon>
        <taxon>Mycolicibacterium</taxon>
    </lineage>
</organism>
<dbReference type="InterPro" id="IPR002645">
    <property type="entry name" value="STAS_dom"/>
</dbReference>
<evidence type="ECO:0000259" key="1">
    <source>
        <dbReference type="PROSITE" id="PS50801"/>
    </source>
</evidence>
<keyword evidence="3" id="KW-1185">Reference proteome</keyword>
<feature type="domain" description="STAS" evidence="1">
    <location>
        <begin position="38"/>
        <end position="112"/>
    </location>
</feature>
<dbReference type="Gene3D" id="3.30.750.24">
    <property type="entry name" value="STAS domain"/>
    <property type="match status" value="1"/>
</dbReference>
<dbReference type="SUPFAM" id="SSF52091">
    <property type="entry name" value="SpoIIaa-like"/>
    <property type="match status" value="1"/>
</dbReference>
<geneLocation type="plasmid" evidence="3">
    <name>pjcm18538 dna</name>
</geneLocation>
<dbReference type="EMBL" id="AP022593">
    <property type="protein sequence ID" value="BBY49990.1"/>
    <property type="molecule type" value="Genomic_DNA"/>
</dbReference>
<proteinExistence type="predicted"/>
<protein>
    <submittedName>
        <fullName evidence="2">Anti-sigma factor antagonist</fullName>
    </submittedName>
</protein>
<dbReference type="Proteomes" id="UP000467428">
    <property type="component" value="Chromosome"/>
</dbReference>
<gene>
    <name evidence="2" type="ORF">MARA_34580</name>
</gene>
<dbReference type="PROSITE" id="PS50801">
    <property type="entry name" value="STAS"/>
    <property type="match status" value="1"/>
</dbReference>